<comment type="similarity">
    <text evidence="3">Belongs to the peptidase S33 family.</text>
</comment>
<dbReference type="InterPro" id="IPR002410">
    <property type="entry name" value="Peptidase_S33"/>
</dbReference>
<evidence type="ECO:0000256" key="3">
    <source>
        <dbReference type="ARBA" id="ARBA00010088"/>
    </source>
</evidence>
<dbReference type="AlphaFoldDB" id="A0A0S4JW46"/>
<evidence type="ECO:0000313" key="11">
    <source>
        <dbReference type="EMBL" id="CUG93679.1"/>
    </source>
</evidence>
<evidence type="ECO:0000256" key="8">
    <source>
        <dbReference type="ARBA" id="ARBA00022801"/>
    </source>
</evidence>
<dbReference type="Proteomes" id="UP000051952">
    <property type="component" value="Unassembled WGS sequence"/>
</dbReference>
<evidence type="ECO:0000256" key="4">
    <source>
        <dbReference type="ARBA" id="ARBA00012568"/>
    </source>
</evidence>
<dbReference type="EC" id="3.4.11.5" evidence="4"/>
<dbReference type="Gene3D" id="3.40.50.1820">
    <property type="entry name" value="alpha/beta hydrolase"/>
    <property type="match status" value="1"/>
</dbReference>
<protein>
    <recommendedName>
        <fullName evidence="4">prolyl aminopeptidase</fullName>
        <ecNumber evidence="4">3.4.11.5</ecNumber>
    </recommendedName>
    <alternativeName>
        <fullName evidence="9">Prolyl aminopeptidase</fullName>
    </alternativeName>
</protein>
<dbReference type="PANTHER" id="PTHR43722">
    <property type="entry name" value="PROLINE IMINOPEPTIDASE"/>
    <property type="match status" value="1"/>
</dbReference>
<evidence type="ECO:0000256" key="2">
    <source>
        <dbReference type="ARBA" id="ARBA00004496"/>
    </source>
</evidence>
<keyword evidence="6" id="KW-0963">Cytoplasm</keyword>
<dbReference type="VEuPathDB" id="TriTrypDB:BSAL_44125"/>
<accession>A0A0S4JW46</accession>
<evidence type="ECO:0000256" key="1">
    <source>
        <dbReference type="ARBA" id="ARBA00001585"/>
    </source>
</evidence>
<evidence type="ECO:0000256" key="9">
    <source>
        <dbReference type="ARBA" id="ARBA00029605"/>
    </source>
</evidence>
<sequence length="219" mass="23616">MSSKPNKNSAARLHPLTEPVLYGFVPVPPLLPHYGRGTTEVSASPAPPPHQVYFEVRGNLAGMPLLLFHGGPGYYCVPEDAQFFDPSVFCVISFDQRGSGKSTPPAHEGCWNAYESLTIDVLVADAELVRGHVMKEIQQMVLKRNAASSKKLTAVAGGKSAASTITTGEETQASSRAAARQLLPVSAVLLGGRGDLPWRCATQRRSPNIPRTLFFRECT</sequence>
<evidence type="ECO:0000313" key="12">
    <source>
        <dbReference type="Proteomes" id="UP000051952"/>
    </source>
</evidence>
<dbReference type="PANTHER" id="PTHR43722:SF1">
    <property type="entry name" value="PROLINE IMINOPEPTIDASE"/>
    <property type="match status" value="1"/>
</dbReference>
<dbReference type="GO" id="GO:0004177">
    <property type="term" value="F:aminopeptidase activity"/>
    <property type="evidence" value="ECO:0007669"/>
    <property type="project" value="UniProtKB-KW"/>
</dbReference>
<dbReference type="EMBL" id="CYKH01002182">
    <property type="protein sequence ID" value="CUG93679.1"/>
    <property type="molecule type" value="Genomic_DNA"/>
</dbReference>
<keyword evidence="5" id="KW-0031">Aminopeptidase</keyword>
<keyword evidence="12" id="KW-1185">Reference proteome</keyword>
<evidence type="ECO:0000256" key="6">
    <source>
        <dbReference type="ARBA" id="ARBA00022490"/>
    </source>
</evidence>
<dbReference type="GO" id="GO:0005737">
    <property type="term" value="C:cytoplasm"/>
    <property type="evidence" value="ECO:0007669"/>
    <property type="project" value="UniProtKB-SubCell"/>
</dbReference>
<keyword evidence="8" id="KW-0378">Hydrolase</keyword>
<proteinExistence type="inferred from homology"/>
<evidence type="ECO:0000256" key="5">
    <source>
        <dbReference type="ARBA" id="ARBA00022438"/>
    </source>
</evidence>
<organism evidence="11 12">
    <name type="scientific">Bodo saltans</name>
    <name type="common">Flagellated protozoan</name>
    <dbReference type="NCBI Taxonomy" id="75058"/>
    <lineage>
        <taxon>Eukaryota</taxon>
        <taxon>Discoba</taxon>
        <taxon>Euglenozoa</taxon>
        <taxon>Kinetoplastea</taxon>
        <taxon>Metakinetoplastina</taxon>
        <taxon>Eubodonida</taxon>
        <taxon>Bodonidae</taxon>
        <taxon>Bodo</taxon>
    </lineage>
</organism>
<keyword evidence="7" id="KW-0645">Protease</keyword>
<gene>
    <name evidence="11" type="ORF">BSAL_44125</name>
</gene>
<dbReference type="InterPro" id="IPR029058">
    <property type="entry name" value="AB_hydrolase_fold"/>
</dbReference>
<feature type="domain" description="AB hydrolase-1" evidence="10">
    <location>
        <begin position="64"/>
        <end position="120"/>
    </location>
</feature>
<dbReference type="OrthoDB" id="10249433at2759"/>
<dbReference type="InterPro" id="IPR005944">
    <property type="entry name" value="Pro_iminopeptidase"/>
</dbReference>
<comment type="subcellular location">
    <subcellularLocation>
        <location evidence="2">Cytoplasm</location>
    </subcellularLocation>
</comment>
<dbReference type="Pfam" id="PF00561">
    <property type="entry name" value="Abhydrolase_1"/>
    <property type="match status" value="1"/>
</dbReference>
<dbReference type="PRINTS" id="PR00793">
    <property type="entry name" value="PROAMNOPTASE"/>
</dbReference>
<name>A0A0S4JW46_BODSA</name>
<dbReference type="InterPro" id="IPR000073">
    <property type="entry name" value="AB_hydrolase_1"/>
</dbReference>
<evidence type="ECO:0000256" key="7">
    <source>
        <dbReference type="ARBA" id="ARBA00022670"/>
    </source>
</evidence>
<comment type="catalytic activity">
    <reaction evidence="1">
        <text>Release of N-terminal proline from a peptide.</text>
        <dbReference type="EC" id="3.4.11.5"/>
    </reaction>
</comment>
<dbReference type="GO" id="GO:0006508">
    <property type="term" value="P:proteolysis"/>
    <property type="evidence" value="ECO:0007669"/>
    <property type="project" value="UniProtKB-KW"/>
</dbReference>
<reference evidence="12" key="1">
    <citation type="submission" date="2015-09" db="EMBL/GenBank/DDBJ databases">
        <authorList>
            <consortium name="Pathogen Informatics"/>
        </authorList>
    </citation>
    <scope>NUCLEOTIDE SEQUENCE [LARGE SCALE GENOMIC DNA]</scope>
    <source>
        <strain evidence="12">Lake Konstanz</strain>
    </source>
</reference>
<dbReference type="SUPFAM" id="SSF53474">
    <property type="entry name" value="alpha/beta-Hydrolases"/>
    <property type="match status" value="1"/>
</dbReference>
<evidence type="ECO:0000259" key="10">
    <source>
        <dbReference type="Pfam" id="PF00561"/>
    </source>
</evidence>